<gene>
    <name evidence="2" type="ORF">QLX08_006112</name>
</gene>
<evidence type="ECO:0000256" key="1">
    <source>
        <dbReference type="SAM" id="MobiDB-lite"/>
    </source>
</evidence>
<keyword evidence="3" id="KW-1185">Reference proteome</keyword>
<sequence length="68" mass="7230">MAARWSIPQKLSWNRKGGFTLLVVEAHASSWSPSSSCIRRPQEASSIGGCSPGRVAGNGDASSLERSR</sequence>
<evidence type="ECO:0000313" key="3">
    <source>
        <dbReference type="Proteomes" id="UP001432146"/>
    </source>
</evidence>
<evidence type="ECO:0000313" key="2">
    <source>
        <dbReference type="EMBL" id="KAK9301556.1"/>
    </source>
</evidence>
<protein>
    <submittedName>
        <fullName evidence="2">Uncharacterized protein</fullName>
    </submittedName>
</protein>
<name>A0AAW0ZXW5_9HYME</name>
<dbReference type="EMBL" id="JAWNGG020000109">
    <property type="protein sequence ID" value="KAK9301556.1"/>
    <property type="molecule type" value="Genomic_DNA"/>
</dbReference>
<reference evidence="2 3" key="1">
    <citation type="submission" date="2024-05" db="EMBL/GenBank/DDBJ databases">
        <title>The nuclear and mitochondrial genome assemblies of Tetragonisca angustula (Apidae: Meliponini), a tiny yet remarkable pollinator in the Neotropics.</title>
        <authorList>
            <person name="Ferrari R."/>
            <person name="Ricardo P.C."/>
            <person name="Dias F.C."/>
            <person name="Araujo N.S."/>
            <person name="Soares D.O."/>
            <person name="Zhou Q.-S."/>
            <person name="Zhu C.-D."/>
            <person name="Coutinho L."/>
            <person name="Airas M.C."/>
            <person name="Batista T.M."/>
        </authorList>
    </citation>
    <scope>NUCLEOTIDE SEQUENCE [LARGE SCALE GENOMIC DNA]</scope>
    <source>
        <strain evidence="2">ASF017062</strain>
        <tissue evidence="2">Abdomen</tissue>
    </source>
</reference>
<organism evidence="2 3">
    <name type="scientific">Tetragonisca angustula</name>
    <dbReference type="NCBI Taxonomy" id="166442"/>
    <lineage>
        <taxon>Eukaryota</taxon>
        <taxon>Metazoa</taxon>
        <taxon>Ecdysozoa</taxon>
        <taxon>Arthropoda</taxon>
        <taxon>Hexapoda</taxon>
        <taxon>Insecta</taxon>
        <taxon>Pterygota</taxon>
        <taxon>Neoptera</taxon>
        <taxon>Endopterygota</taxon>
        <taxon>Hymenoptera</taxon>
        <taxon>Apocrita</taxon>
        <taxon>Aculeata</taxon>
        <taxon>Apoidea</taxon>
        <taxon>Anthophila</taxon>
        <taxon>Apidae</taxon>
        <taxon>Tetragonisca</taxon>
    </lineage>
</organism>
<dbReference type="Proteomes" id="UP001432146">
    <property type="component" value="Unassembled WGS sequence"/>
</dbReference>
<comment type="caution">
    <text evidence="2">The sequence shown here is derived from an EMBL/GenBank/DDBJ whole genome shotgun (WGS) entry which is preliminary data.</text>
</comment>
<dbReference type="AlphaFoldDB" id="A0AAW0ZXW5"/>
<accession>A0AAW0ZXW5</accession>
<proteinExistence type="predicted"/>
<feature type="region of interest" description="Disordered" evidence="1">
    <location>
        <begin position="32"/>
        <end position="68"/>
    </location>
</feature>